<reference evidence="1" key="2">
    <citation type="submission" date="2019-01" db="UniProtKB">
        <authorList>
            <consortium name="EnsemblPlants"/>
        </authorList>
    </citation>
    <scope>IDENTIFICATION</scope>
    <source>
        <strain evidence="1">cv. Heinz 1706</strain>
    </source>
</reference>
<dbReference type="AlphaFoldDB" id="A0A3Q7IU70"/>
<name>A0A3Q7IU70_SOLLC</name>
<dbReference type="EnsemblPlants" id="Solyc11g020970.1.1">
    <property type="protein sequence ID" value="Solyc11g020970.1.1.1"/>
    <property type="gene ID" value="Solyc11g020970.1"/>
</dbReference>
<dbReference type="Gramene" id="Solyc11g020970.1.1">
    <property type="protein sequence ID" value="Solyc11g020970.1.1.1"/>
    <property type="gene ID" value="Solyc11g020970.1"/>
</dbReference>
<proteinExistence type="predicted"/>
<dbReference type="Proteomes" id="UP000004994">
    <property type="component" value="Chromosome 11"/>
</dbReference>
<dbReference type="InParanoid" id="A0A3Q7IU70"/>
<keyword evidence="2" id="KW-1185">Reference proteome</keyword>
<protein>
    <submittedName>
        <fullName evidence="1">Uncharacterized protein</fullName>
    </submittedName>
</protein>
<evidence type="ECO:0000313" key="2">
    <source>
        <dbReference type="Proteomes" id="UP000004994"/>
    </source>
</evidence>
<organism evidence="1">
    <name type="scientific">Solanum lycopersicum</name>
    <name type="common">Tomato</name>
    <name type="synonym">Lycopersicon esculentum</name>
    <dbReference type="NCBI Taxonomy" id="4081"/>
    <lineage>
        <taxon>Eukaryota</taxon>
        <taxon>Viridiplantae</taxon>
        <taxon>Streptophyta</taxon>
        <taxon>Embryophyta</taxon>
        <taxon>Tracheophyta</taxon>
        <taxon>Spermatophyta</taxon>
        <taxon>Magnoliopsida</taxon>
        <taxon>eudicotyledons</taxon>
        <taxon>Gunneridae</taxon>
        <taxon>Pentapetalae</taxon>
        <taxon>asterids</taxon>
        <taxon>lamiids</taxon>
        <taxon>Solanales</taxon>
        <taxon>Solanaceae</taxon>
        <taxon>Solanoideae</taxon>
        <taxon>Solaneae</taxon>
        <taxon>Solanum</taxon>
        <taxon>Solanum subgen. Lycopersicon</taxon>
    </lineage>
</organism>
<dbReference type="PaxDb" id="4081-Solyc11g020970.1.1"/>
<accession>A0A3Q7IU70</accession>
<sequence length="53" mass="6091">MTNVVVDKRKKKDDVIVGKRFGLPVASKAYNEKDHNSLFDDTNMLRRCVLIVI</sequence>
<reference evidence="1" key="1">
    <citation type="journal article" date="2012" name="Nature">
        <title>The tomato genome sequence provides insights into fleshy fruit evolution.</title>
        <authorList>
            <consortium name="Tomato Genome Consortium"/>
        </authorList>
    </citation>
    <scope>NUCLEOTIDE SEQUENCE [LARGE SCALE GENOMIC DNA]</scope>
    <source>
        <strain evidence="1">cv. Heinz 1706</strain>
    </source>
</reference>
<evidence type="ECO:0000313" key="1">
    <source>
        <dbReference type="EnsemblPlants" id="Solyc11g020970.1.1.1"/>
    </source>
</evidence>